<gene>
    <name evidence="2" type="ORF">PVAP13_2KG259616</name>
</gene>
<feature type="region of interest" description="Disordered" evidence="1">
    <location>
        <begin position="1"/>
        <end position="170"/>
    </location>
</feature>
<protein>
    <submittedName>
        <fullName evidence="2">Uncharacterized protein</fullName>
    </submittedName>
</protein>
<evidence type="ECO:0000256" key="1">
    <source>
        <dbReference type="SAM" id="MobiDB-lite"/>
    </source>
</evidence>
<keyword evidence="3" id="KW-1185">Reference proteome</keyword>
<dbReference type="EMBL" id="CM029039">
    <property type="protein sequence ID" value="KAG2642199.1"/>
    <property type="molecule type" value="Genomic_DNA"/>
</dbReference>
<evidence type="ECO:0000313" key="2">
    <source>
        <dbReference type="EMBL" id="KAG2642199.1"/>
    </source>
</evidence>
<dbReference type="AlphaFoldDB" id="A0A8T0WGD0"/>
<evidence type="ECO:0000313" key="3">
    <source>
        <dbReference type="Proteomes" id="UP000823388"/>
    </source>
</evidence>
<reference evidence="2" key="1">
    <citation type="submission" date="2020-05" db="EMBL/GenBank/DDBJ databases">
        <title>WGS assembly of Panicum virgatum.</title>
        <authorList>
            <person name="Lovell J.T."/>
            <person name="Jenkins J."/>
            <person name="Shu S."/>
            <person name="Juenger T.E."/>
            <person name="Schmutz J."/>
        </authorList>
    </citation>
    <scope>NUCLEOTIDE SEQUENCE</scope>
    <source>
        <strain evidence="2">AP13</strain>
    </source>
</reference>
<feature type="compositionally biased region" description="Basic and acidic residues" evidence="1">
    <location>
        <begin position="94"/>
        <end position="106"/>
    </location>
</feature>
<name>A0A8T0WGD0_PANVG</name>
<accession>A0A8T0WGD0</accession>
<proteinExistence type="predicted"/>
<organism evidence="2 3">
    <name type="scientific">Panicum virgatum</name>
    <name type="common">Blackwell switchgrass</name>
    <dbReference type="NCBI Taxonomy" id="38727"/>
    <lineage>
        <taxon>Eukaryota</taxon>
        <taxon>Viridiplantae</taxon>
        <taxon>Streptophyta</taxon>
        <taxon>Embryophyta</taxon>
        <taxon>Tracheophyta</taxon>
        <taxon>Spermatophyta</taxon>
        <taxon>Magnoliopsida</taxon>
        <taxon>Liliopsida</taxon>
        <taxon>Poales</taxon>
        <taxon>Poaceae</taxon>
        <taxon>PACMAD clade</taxon>
        <taxon>Panicoideae</taxon>
        <taxon>Panicodae</taxon>
        <taxon>Paniceae</taxon>
        <taxon>Panicinae</taxon>
        <taxon>Panicum</taxon>
        <taxon>Panicum sect. Hiantes</taxon>
    </lineage>
</organism>
<dbReference type="Proteomes" id="UP000823388">
    <property type="component" value="Chromosome 2K"/>
</dbReference>
<comment type="caution">
    <text evidence="2">The sequence shown here is derived from an EMBL/GenBank/DDBJ whole genome shotgun (WGS) entry which is preliminary data.</text>
</comment>
<sequence>MHKPSTKKTLITKVRPRSGDSLAPHRATSSKKIMVVDPATNGRRPAEPLLPAASFSRQLAEASPTCADRRPPCADRRPELQLPGRGSPEPDLTGARERGEGRREGRAAGQHGAARSPRPHLTTVPPGRASTSAYGQLPPTVPPPPHQGARSAWGPCSSAAARPHAGSSSSMNALGWARLEETTRRMCWTARRRSDVQRPWPRERSATTTSALRLCIPVPSAFPFLIIVC</sequence>
<feature type="compositionally biased region" description="Basic and acidic residues" evidence="1">
    <location>
        <begin position="67"/>
        <end position="79"/>
    </location>
</feature>